<reference evidence="3" key="2">
    <citation type="submission" date="2022-10" db="EMBL/GenBank/DDBJ databases">
        <authorList>
            <consortium name="ENA_rothamsted_submissions"/>
            <consortium name="culmorum"/>
            <person name="King R."/>
        </authorList>
    </citation>
    <scope>NUCLEOTIDE SEQUENCE</scope>
</reference>
<evidence type="ECO:0008006" key="5">
    <source>
        <dbReference type="Google" id="ProtNLM"/>
    </source>
</evidence>
<dbReference type="EMBL" id="OU896709">
    <property type="protein sequence ID" value="CAH1159465.1"/>
    <property type="molecule type" value="Genomic_DNA"/>
</dbReference>
<dbReference type="GO" id="GO:0019888">
    <property type="term" value="F:protein phosphatase regulator activity"/>
    <property type="evidence" value="ECO:0007669"/>
    <property type="project" value="InterPro"/>
</dbReference>
<evidence type="ECO:0000313" key="3">
    <source>
        <dbReference type="EMBL" id="CAH1159465.1"/>
    </source>
</evidence>
<dbReference type="AlphaFoldDB" id="A0A9P0GQC4"/>
<gene>
    <name evidence="3" type="ORF">PHAECO_LOCUS7016</name>
</gene>
<dbReference type="GO" id="GO:0005634">
    <property type="term" value="C:nucleus"/>
    <property type="evidence" value="ECO:0007669"/>
    <property type="project" value="TreeGrafter"/>
</dbReference>
<dbReference type="GO" id="GO:0005737">
    <property type="term" value="C:cytoplasm"/>
    <property type="evidence" value="ECO:0007669"/>
    <property type="project" value="TreeGrafter"/>
</dbReference>
<dbReference type="OrthoDB" id="341898at2759"/>
<comment type="similarity">
    <text evidence="1">Belongs to the PPP4R2 family.</text>
</comment>
<evidence type="ECO:0000256" key="1">
    <source>
        <dbReference type="ARBA" id="ARBA00009207"/>
    </source>
</evidence>
<dbReference type="Pfam" id="PF09184">
    <property type="entry name" value="PPP4R2"/>
    <property type="match status" value="1"/>
</dbReference>
<dbReference type="InterPro" id="IPR015267">
    <property type="entry name" value="PPP4R2"/>
</dbReference>
<keyword evidence="4" id="KW-1185">Reference proteome</keyword>
<feature type="compositionally biased region" description="Basic and acidic residues" evidence="2">
    <location>
        <begin position="519"/>
        <end position="542"/>
    </location>
</feature>
<dbReference type="Proteomes" id="UP001153737">
    <property type="component" value="Chromosome 3"/>
</dbReference>
<feature type="region of interest" description="Disordered" evidence="2">
    <location>
        <begin position="195"/>
        <end position="290"/>
    </location>
</feature>
<sequence>MWYLMLGDKGDTVTLLSLLSSVDVDCHCLLSSVISIDLFVVVCRFVQNFGHCKNCKQRKMENPEEILHSLEEFSKMKPKDIPRELEEYLCFVAKTGNPIYQWSVIKCLIREKLLNVITAFNEKCRRFEIPPCPNVELFNYDMMKNFILEKLDTFASAPFTIQRICELLTTPHKEYAMIDKYMRALEKNILVVSTTEPGRRSTENGDGIMNGVESVHSEHSEHVPESSSSHDINIEDMDEAPSWPKTEQEVAPSLFESNKNDNLVKSEESSESELEPKQEIPSSSTAEEPLIETQETVITCSSSEELVQPFIAVETVSIETCVALHQEIVEEILPEVAVTITAIPANVHQRRSSIERIDEDKPEILEQIVEEQSVPEEPKLVEKTQEEVIKEEIVVSLTCPETTIETSQSVTEDPLEQSNLVTEEINIEITPLKDSESLEEAPEAPAVSSCSDEVEIDMSEVIETTEPIESEENEAKEATDGKTIVDIQVLQEVLVPEEEPTSSVVSENTEADNVVDSSTDQKEEDNSVKIEETTMKDPEKQVVSEIPVPEVKVTEPEDTPMDVDVVSENKEKLTECEEPSSSMEPFL</sequence>
<name>A0A9P0GQC4_PHACE</name>
<evidence type="ECO:0000256" key="2">
    <source>
        <dbReference type="SAM" id="MobiDB-lite"/>
    </source>
</evidence>
<evidence type="ECO:0000313" key="4">
    <source>
        <dbReference type="Proteomes" id="UP001153737"/>
    </source>
</evidence>
<protein>
    <recommendedName>
        <fullName evidence="5">Serine/threonine-protein phosphatase 4 regulatory subunit 2</fullName>
    </recommendedName>
</protein>
<dbReference type="PANTHER" id="PTHR16487:SF0">
    <property type="entry name" value="PROTEIN PHOSPHATASE 4 REGULATORY SUBUNIT 2-RELATED"/>
    <property type="match status" value="1"/>
</dbReference>
<organism evidence="3 4">
    <name type="scientific">Phaedon cochleariae</name>
    <name type="common">Mustard beetle</name>
    <dbReference type="NCBI Taxonomy" id="80249"/>
    <lineage>
        <taxon>Eukaryota</taxon>
        <taxon>Metazoa</taxon>
        <taxon>Ecdysozoa</taxon>
        <taxon>Arthropoda</taxon>
        <taxon>Hexapoda</taxon>
        <taxon>Insecta</taxon>
        <taxon>Pterygota</taxon>
        <taxon>Neoptera</taxon>
        <taxon>Endopterygota</taxon>
        <taxon>Coleoptera</taxon>
        <taxon>Polyphaga</taxon>
        <taxon>Cucujiformia</taxon>
        <taxon>Chrysomeloidea</taxon>
        <taxon>Chrysomelidae</taxon>
        <taxon>Chrysomelinae</taxon>
        <taxon>Chrysomelini</taxon>
        <taxon>Phaedon</taxon>
    </lineage>
</organism>
<reference evidence="3" key="1">
    <citation type="submission" date="2022-01" db="EMBL/GenBank/DDBJ databases">
        <authorList>
            <person name="King R."/>
        </authorList>
    </citation>
    <scope>NUCLEOTIDE SEQUENCE</scope>
</reference>
<accession>A0A9P0GQC4</accession>
<feature type="region of interest" description="Disordered" evidence="2">
    <location>
        <begin position="496"/>
        <end position="587"/>
    </location>
</feature>
<dbReference type="PANTHER" id="PTHR16487">
    <property type="entry name" value="PPP4R2-RELATED PROTEIN"/>
    <property type="match status" value="1"/>
</dbReference>
<feature type="compositionally biased region" description="Basic and acidic residues" evidence="2">
    <location>
        <begin position="215"/>
        <end position="224"/>
    </location>
</feature>
<feature type="compositionally biased region" description="Basic and acidic residues" evidence="2">
    <location>
        <begin position="258"/>
        <end position="278"/>
    </location>
</feature>
<feature type="region of interest" description="Disordered" evidence="2">
    <location>
        <begin position="434"/>
        <end position="453"/>
    </location>
</feature>
<dbReference type="GO" id="GO:0030289">
    <property type="term" value="C:protein phosphatase 4 complex"/>
    <property type="evidence" value="ECO:0007669"/>
    <property type="project" value="InterPro"/>
</dbReference>
<proteinExistence type="inferred from homology"/>